<evidence type="ECO:0000256" key="1">
    <source>
        <dbReference type="SAM" id="MobiDB-lite"/>
    </source>
</evidence>
<feature type="region of interest" description="Disordered" evidence="1">
    <location>
        <begin position="1"/>
        <end position="44"/>
    </location>
</feature>
<proteinExistence type="predicted"/>
<accession>A0A4P7NLX4</accession>
<dbReference type="Proteomes" id="UP000294847">
    <property type="component" value="Chromosome 5"/>
</dbReference>
<dbReference type="AlphaFoldDB" id="A0A4P7NLX4"/>
<sequence>MESEPVKGLSPGERTQAVQAGQSARVKTDADPNDGTPWLPFPER</sequence>
<evidence type="ECO:0000313" key="2">
    <source>
        <dbReference type="EMBL" id="QBZ63174.1"/>
    </source>
</evidence>
<evidence type="ECO:0000313" key="3">
    <source>
        <dbReference type="Proteomes" id="UP000294847"/>
    </source>
</evidence>
<gene>
    <name evidence="2" type="ORF">PoMZ_12071</name>
</gene>
<organism evidence="2 3">
    <name type="scientific">Pyricularia oryzae</name>
    <name type="common">Rice blast fungus</name>
    <name type="synonym">Magnaporthe oryzae</name>
    <dbReference type="NCBI Taxonomy" id="318829"/>
    <lineage>
        <taxon>Eukaryota</taxon>
        <taxon>Fungi</taxon>
        <taxon>Dikarya</taxon>
        <taxon>Ascomycota</taxon>
        <taxon>Pezizomycotina</taxon>
        <taxon>Sordariomycetes</taxon>
        <taxon>Sordariomycetidae</taxon>
        <taxon>Magnaporthales</taxon>
        <taxon>Pyriculariaceae</taxon>
        <taxon>Pyricularia</taxon>
    </lineage>
</organism>
<dbReference type="EMBL" id="CP034208">
    <property type="protein sequence ID" value="QBZ63174.1"/>
    <property type="molecule type" value="Genomic_DNA"/>
</dbReference>
<reference evidence="2 3" key="1">
    <citation type="journal article" date="2019" name="Mol. Biol. Evol.">
        <title>Blast fungal genomes show frequent chromosomal changes, gene gains and losses, and effector gene turnover.</title>
        <authorList>
            <person name="Gomez Luciano L.B."/>
            <person name="Jason Tsai I."/>
            <person name="Chuma I."/>
            <person name="Tosa Y."/>
            <person name="Chen Y.H."/>
            <person name="Li J.Y."/>
            <person name="Li M.Y."/>
            <person name="Jade Lu M.Y."/>
            <person name="Nakayashiki H."/>
            <person name="Li W.H."/>
        </authorList>
    </citation>
    <scope>NUCLEOTIDE SEQUENCE [LARGE SCALE GENOMIC DNA]</scope>
    <source>
        <strain evidence="2">MZ5-1-6</strain>
    </source>
</reference>
<protein>
    <submittedName>
        <fullName evidence="2">Uncharacterized protein</fullName>
    </submittedName>
</protein>
<name>A0A4P7NLX4_PYROR</name>